<keyword evidence="3" id="KW-0325">Glycoprotein</keyword>
<keyword evidence="2" id="KW-0808">Transferase</keyword>
<keyword evidence="1" id="KW-0328">Glycosyltransferase</keyword>
<gene>
    <name evidence="5" type="ORF">VSP0166_LOCUS11919</name>
</gene>
<feature type="domain" description="Glycosyltransferase 61 catalytic" evidence="4">
    <location>
        <begin position="105"/>
        <end position="228"/>
    </location>
</feature>
<evidence type="ECO:0000256" key="1">
    <source>
        <dbReference type="ARBA" id="ARBA00022676"/>
    </source>
</evidence>
<dbReference type="Pfam" id="PF04577">
    <property type="entry name" value="Glyco_transf_61"/>
    <property type="match status" value="1"/>
</dbReference>
<evidence type="ECO:0000313" key="5">
    <source>
        <dbReference type="EMBL" id="CAE2227994.1"/>
    </source>
</evidence>
<sequence>MWQDLVHGMDLWNVQVLNETLQGILPPQDLVMLHRPATDLSWYRHMYSNMVQDHTQFVFDEWAQEGYEQVIHDDPSAAERIDNKKFNPKERTFSDVPLSGDNIMCSKQAVILSKNPRIFSGPRSAFLYREKVLESYGLTNDWPAKPQVSNKVLVDFRGHGFSKNLVNAEEIANIARHYSLDVEVTQSYLSSDSLEKHVRAVSDIDVYIVVHGAEAMSAMFMKPGSTVVEIFPYGVHSPMYKYLASNLDVNYVEVVSWLKADEDICAQDLFTEEFYGKCQYESNIAHHLNGYCTIWCNNACVVGPLYDVEVALINAYSKLGVNLNSKVSSMFSLEQAEKNMLNNYHDQHVPEHQRLARRKPQ</sequence>
<accession>A0A7S4IFP3</accession>
<evidence type="ECO:0000256" key="2">
    <source>
        <dbReference type="ARBA" id="ARBA00022679"/>
    </source>
</evidence>
<organism evidence="5">
    <name type="scientific">Vannella robusta</name>
    <dbReference type="NCBI Taxonomy" id="1487602"/>
    <lineage>
        <taxon>Eukaryota</taxon>
        <taxon>Amoebozoa</taxon>
        <taxon>Discosea</taxon>
        <taxon>Flabellinia</taxon>
        <taxon>Vannellidae</taxon>
        <taxon>Vannella</taxon>
    </lineage>
</organism>
<dbReference type="GO" id="GO:0016757">
    <property type="term" value="F:glycosyltransferase activity"/>
    <property type="evidence" value="ECO:0007669"/>
    <property type="project" value="UniProtKB-KW"/>
</dbReference>
<dbReference type="EMBL" id="HBKP01016819">
    <property type="protein sequence ID" value="CAE2227994.1"/>
    <property type="molecule type" value="Transcribed_RNA"/>
</dbReference>
<reference evidence="5" key="1">
    <citation type="submission" date="2021-01" db="EMBL/GenBank/DDBJ databases">
        <authorList>
            <person name="Corre E."/>
            <person name="Pelletier E."/>
            <person name="Niang G."/>
            <person name="Scheremetjew M."/>
            <person name="Finn R."/>
            <person name="Kale V."/>
            <person name="Holt S."/>
            <person name="Cochrane G."/>
            <person name="Meng A."/>
            <person name="Brown T."/>
            <person name="Cohen L."/>
        </authorList>
    </citation>
    <scope>NUCLEOTIDE SEQUENCE</scope>
    <source>
        <strain evidence="5">DIVA3 518/3/11/1/6</strain>
    </source>
</reference>
<dbReference type="PANTHER" id="PTHR20961:SF124">
    <property type="entry name" value="GLYCOSYLTRANSFERASE"/>
    <property type="match status" value="1"/>
</dbReference>
<proteinExistence type="predicted"/>
<protein>
    <recommendedName>
        <fullName evidence="4">Glycosyltransferase 61 catalytic domain-containing protein</fullName>
    </recommendedName>
</protein>
<evidence type="ECO:0000256" key="3">
    <source>
        <dbReference type="ARBA" id="ARBA00023180"/>
    </source>
</evidence>
<dbReference type="InterPro" id="IPR049625">
    <property type="entry name" value="Glyco_transf_61_cat"/>
</dbReference>
<dbReference type="InterPro" id="IPR007657">
    <property type="entry name" value="Glycosyltransferase_61"/>
</dbReference>
<evidence type="ECO:0000259" key="4">
    <source>
        <dbReference type="Pfam" id="PF04577"/>
    </source>
</evidence>
<name>A0A7S4IFP3_9EUKA</name>
<dbReference type="AlphaFoldDB" id="A0A7S4IFP3"/>
<dbReference type="PANTHER" id="PTHR20961">
    <property type="entry name" value="GLYCOSYLTRANSFERASE"/>
    <property type="match status" value="1"/>
</dbReference>